<organism evidence="4">
    <name type="scientific">Marinomonas sp. (strain MWYL1)</name>
    <dbReference type="NCBI Taxonomy" id="400668"/>
    <lineage>
        <taxon>Bacteria</taxon>
        <taxon>Pseudomonadati</taxon>
        <taxon>Pseudomonadota</taxon>
        <taxon>Gammaproteobacteria</taxon>
        <taxon>Oceanospirillales</taxon>
        <taxon>Oceanospirillaceae</taxon>
        <taxon>Marinomonas</taxon>
    </lineage>
</organism>
<dbReference type="InterPro" id="IPR036388">
    <property type="entry name" value="WH-like_DNA-bd_sf"/>
</dbReference>
<dbReference type="Pfam" id="PF00072">
    <property type="entry name" value="Response_reg"/>
    <property type="match status" value="1"/>
</dbReference>
<dbReference type="STRING" id="400668.Mmwyl1_2821"/>
<dbReference type="AlphaFoldDB" id="A6VZ54"/>
<dbReference type="InterPro" id="IPR011006">
    <property type="entry name" value="CheY-like_superfamily"/>
</dbReference>
<sequence length="224" mass="25393">MCRNGAYLAFYLKVILRFLRECTMPAPPEKELTVMLVDNEPARAAIVEQAMIDSGYRVIRRLENAKNLTEAVNEYQPDMVIIDIESPDRDMLENMSRLTKDNPRPIVMFAEEDDSRHVEAAIRAGVSAYVVDGVNSGSVKALLQVAIARFREFQALRMELDSVKSQLEDRKLIEKAKGLIMKHQQCDEPAAYKALRKLAMDRSQRMTDVARNIISVMELMGGSK</sequence>
<gene>
    <name evidence="4" type="ordered locus">Mmwyl1_2821</name>
</gene>
<feature type="modified residue" description="4-aspartylphosphate" evidence="1">
    <location>
        <position position="83"/>
    </location>
</feature>
<dbReference type="EMBL" id="CP000749">
    <property type="protein sequence ID" value="ABR71733.1"/>
    <property type="molecule type" value="Genomic_DNA"/>
</dbReference>
<dbReference type="Gene3D" id="3.40.50.2300">
    <property type="match status" value="1"/>
</dbReference>
<dbReference type="GO" id="GO:0003723">
    <property type="term" value="F:RNA binding"/>
    <property type="evidence" value="ECO:0007669"/>
    <property type="project" value="InterPro"/>
</dbReference>
<dbReference type="HOGENOM" id="CLU_000445_65_1_6"/>
<dbReference type="InterPro" id="IPR001789">
    <property type="entry name" value="Sig_transdc_resp-reg_receiver"/>
</dbReference>
<protein>
    <submittedName>
        <fullName evidence="4">Response regulator receiver and ANTAR domain protein</fullName>
    </submittedName>
</protein>
<dbReference type="SUPFAM" id="SSF52172">
    <property type="entry name" value="CheY-like"/>
    <property type="match status" value="1"/>
</dbReference>
<dbReference type="PROSITE" id="PS50110">
    <property type="entry name" value="RESPONSE_REGULATORY"/>
    <property type="match status" value="1"/>
</dbReference>
<dbReference type="Pfam" id="PF03861">
    <property type="entry name" value="ANTAR"/>
    <property type="match status" value="1"/>
</dbReference>
<evidence type="ECO:0000313" key="4">
    <source>
        <dbReference type="EMBL" id="ABR71733.1"/>
    </source>
</evidence>
<dbReference type="GO" id="GO:0000160">
    <property type="term" value="P:phosphorelay signal transduction system"/>
    <property type="evidence" value="ECO:0007669"/>
    <property type="project" value="InterPro"/>
</dbReference>
<name>A6VZ54_MARMS</name>
<keyword evidence="1" id="KW-0597">Phosphoprotein</keyword>
<dbReference type="SMART" id="SM01012">
    <property type="entry name" value="ANTAR"/>
    <property type="match status" value="1"/>
</dbReference>
<reference evidence="4" key="1">
    <citation type="submission" date="2007-06" db="EMBL/GenBank/DDBJ databases">
        <title>Complete sequence of Marinomonas sp. MWYL1.</title>
        <authorList>
            <consortium name="US DOE Joint Genome Institute"/>
            <person name="Copeland A."/>
            <person name="Lucas S."/>
            <person name="Lapidus A."/>
            <person name="Barry K."/>
            <person name="Glavina del Rio T."/>
            <person name="Dalin E."/>
            <person name="Tice H."/>
            <person name="Pitluck S."/>
            <person name="Kiss H."/>
            <person name="Brettin T."/>
            <person name="Bruce D."/>
            <person name="Detter J.C."/>
            <person name="Han C."/>
            <person name="Schmutz J."/>
            <person name="Larimer F."/>
            <person name="Land M."/>
            <person name="Hauser L."/>
            <person name="Kyrpides N."/>
            <person name="Kim E."/>
            <person name="Johnston A.W.B."/>
            <person name="Todd J.D."/>
            <person name="Rogers R."/>
            <person name="Wexler M."/>
            <person name="Bond P.L."/>
            <person name="Li Y."/>
            <person name="Richardson P."/>
        </authorList>
    </citation>
    <scope>NUCLEOTIDE SEQUENCE [LARGE SCALE GENOMIC DNA]</scope>
    <source>
        <strain evidence="4">MWYL1</strain>
    </source>
</reference>
<feature type="domain" description="Response regulatory" evidence="2">
    <location>
        <begin position="33"/>
        <end position="147"/>
    </location>
</feature>
<dbReference type="SMART" id="SM00448">
    <property type="entry name" value="REC"/>
    <property type="match status" value="1"/>
</dbReference>
<dbReference type="Gene3D" id="1.10.10.10">
    <property type="entry name" value="Winged helix-like DNA-binding domain superfamily/Winged helix DNA-binding domain"/>
    <property type="match status" value="1"/>
</dbReference>
<accession>A6VZ54</accession>
<dbReference type="eggNOG" id="COG3707">
    <property type="taxonomic scope" value="Bacteria"/>
</dbReference>
<feature type="domain" description="ANTAR" evidence="3">
    <location>
        <begin position="153"/>
        <end position="214"/>
    </location>
</feature>
<dbReference type="InterPro" id="IPR008327">
    <property type="entry name" value="Sig_transdc_resp-reg_antiterm"/>
</dbReference>
<evidence type="ECO:0000256" key="1">
    <source>
        <dbReference type="PROSITE-ProRule" id="PRU00169"/>
    </source>
</evidence>
<dbReference type="PROSITE" id="PS50921">
    <property type="entry name" value="ANTAR"/>
    <property type="match status" value="1"/>
</dbReference>
<dbReference type="PANTHER" id="PTHR43367">
    <property type="match status" value="1"/>
</dbReference>
<evidence type="ECO:0000259" key="3">
    <source>
        <dbReference type="PROSITE" id="PS50921"/>
    </source>
</evidence>
<proteinExistence type="predicted"/>
<dbReference type="PANTHER" id="PTHR43367:SF1">
    <property type="entry name" value="TWO-COMPONENT RESPONSE REGULATOR-LIKE APRR6-RELATED"/>
    <property type="match status" value="1"/>
</dbReference>
<evidence type="ECO:0000259" key="2">
    <source>
        <dbReference type="PROSITE" id="PS50110"/>
    </source>
</evidence>
<dbReference type="PIRSF" id="PIRSF036382">
    <property type="entry name" value="RR_antiterm"/>
    <property type="match status" value="1"/>
</dbReference>
<dbReference type="KEGG" id="mmw:Mmwyl1_2821"/>
<dbReference type="InterPro" id="IPR005561">
    <property type="entry name" value="ANTAR"/>
</dbReference>